<comment type="caution">
    <text evidence="2">The sequence shown here is derived from an EMBL/GenBank/DDBJ whole genome shotgun (WGS) entry which is preliminary data.</text>
</comment>
<dbReference type="AlphaFoldDB" id="A0A562TDE7"/>
<keyword evidence="1" id="KW-0732">Signal</keyword>
<feature type="signal peptide" evidence="1">
    <location>
        <begin position="1"/>
        <end position="20"/>
    </location>
</feature>
<dbReference type="EMBL" id="VLLG01000002">
    <property type="protein sequence ID" value="TWI91539.1"/>
    <property type="molecule type" value="Genomic_DNA"/>
</dbReference>
<dbReference type="PROSITE" id="PS51257">
    <property type="entry name" value="PROKAR_LIPOPROTEIN"/>
    <property type="match status" value="1"/>
</dbReference>
<keyword evidence="3" id="KW-1185">Reference proteome</keyword>
<feature type="chain" id="PRO_5021972113" evidence="1">
    <location>
        <begin position="21"/>
        <end position="201"/>
    </location>
</feature>
<dbReference type="Gene3D" id="2.60.40.10">
    <property type="entry name" value="Immunoglobulins"/>
    <property type="match status" value="1"/>
</dbReference>
<dbReference type="Proteomes" id="UP000316778">
    <property type="component" value="Unassembled WGS sequence"/>
</dbReference>
<dbReference type="InterPro" id="IPR013783">
    <property type="entry name" value="Ig-like_fold"/>
</dbReference>
<dbReference type="SUPFAM" id="SSF117074">
    <property type="entry name" value="Hypothetical protein PA1324"/>
    <property type="match status" value="1"/>
</dbReference>
<gene>
    <name evidence="2" type="ORF">LX66_0910</name>
</gene>
<evidence type="ECO:0000313" key="3">
    <source>
        <dbReference type="Proteomes" id="UP000316778"/>
    </source>
</evidence>
<evidence type="ECO:0000256" key="1">
    <source>
        <dbReference type="SAM" id="SignalP"/>
    </source>
</evidence>
<proteinExistence type="predicted"/>
<reference evidence="2 3" key="1">
    <citation type="journal article" date="2013" name="Stand. Genomic Sci.">
        <title>Genomic Encyclopedia of Type Strains, Phase I: The one thousand microbial genomes (KMG-I) project.</title>
        <authorList>
            <person name="Kyrpides N.C."/>
            <person name="Woyke T."/>
            <person name="Eisen J.A."/>
            <person name="Garrity G."/>
            <person name="Lilburn T.G."/>
            <person name="Beck B.J."/>
            <person name="Whitman W.B."/>
            <person name="Hugenholtz P."/>
            <person name="Klenk H.P."/>
        </authorList>
    </citation>
    <scope>NUCLEOTIDE SEQUENCE [LARGE SCALE GENOMIC DNA]</scope>
    <source>
        <strain evidence="2 3">DSM 13484</strain>
    </source>
</reference>
<sequence length="201" mass="21615">MPMKKLLLTALAAAALFACGKDNDNNPAPTPDPDPEPEVHTILELEVYNSLNWDAAHPLGTLAAGVTVELFKTQADFNSDDPAYTDTTDANGKATFTGLDAGVYYIAARTDTTSNMPGALLVDGAYVGYKADTLYQTDEDAQNAAFSGYNAPGNFWLEDLNMDLIINNSDRIALPWQSVTVVADVTTTGRRIVIGKLDNHQ</sequence>
<evidence type="ECO:0000313" key="2">
    <source>
        <dbReference type="EMBL" id="TWI91539.1"/>
    </source>
</evidence>
<organism evidence="2 3">
    <name type="scientific">Chitinophaga japonensis</name>
    <name type="common">Flexibacter japonensis</name>
    <dbReference type="NCBI Taxonomy" id="104662"/>
    <lineage>
        <taxon>Bacteria</taxon>
        <taxon>Pseudomonadati</taxon>
        <taxon>Bacteroidota</taxon>
        <taxon>Chitinophagia</taxon>
        <taxon>Chitinophagales</taxon>
        <taxon>Chitinophagaceae</taxon>
        <taxon>Chitinophaga</taxon>
    </lineage>
</organism>
<name>A0A562TDE7_CHIJA</name>
<protein>
    <submittedName>
        <fullName evidence="2">Uncharacterized protein</fullName>
    </submittedName>
</protein>
<accession>A0A562TDE7</accession>